<dbReference type="Gene3D" id="3.50.50.60">
    <property type="entry name" value="FAD/NAD(P)-binding domain"/>
    <property type="match status" value="1"/>
</dbReference>
<feature type="coiled-coil region" evidence="9">
    <location>
        <begin position="919"/>
        <end position="983"/>
    </location>
</feature>
<evidence type="ECO:0000256" key="6">
    <source>
        <dbReference type="ARBA" id="ARBA00037941"/>
    </source>
</evidence>
<evidence type="ECO:0000256" key="2">
    <source>
        <dbReference type="ARBA" id="ARBA00022630"/>
    </source>
</evidence>
<organism evidence="12">
    <name type="scientific">Spodoptera frugiperda</name>
    <name type="common">Fall armyworm</name>
    <dbReference type="NCBI Taxonomy" id="7108"/>
    <lineage>
        <taxon>Eukaryota</taxon>
        <taxon>Metazoa</taxon>
        <taxon>Ecdysozoa</taxon>
        <taxon>Arthropoda</taxon>
        <taxon>Hexapoda</taxon>
        <taxon>Insecta</taxon>
        <taxon>Pterygota</taxon>
        <taxon>Neoptera</taxon>
        <taxon>Endopterygota</taxon>
        <taxon>Lepidoptera</taxon>
        <taxon>Glossata</taxon>
        <taxon>Ditrysia</taxon>
        <taxon>Noctuoidea</taxon>
        <taxon>Noctuidae</taxon>
        <taxon>Amphipyrinae</taxon>
        <taxon>Spodoptera</taxon>
    </lineage>
</organism>
<reference evidence="12" key="1">
    <citation type="submission" date="2016-07" db="EMBL/GenBank/DDBJ databases">
        <authorList>
            <person name="Bretaudeau A."/>
        </authorList>
    </citation>
    <scope>NUCLEOTIDE SEQUENCE</scope>
    <source>
        <strain evidence="12">Rice</strain>
        <tissue evidence="12">Whole body</tissue>
    </source>
</reference>
<evidence type="ECO:0000259" key="11">
    <source>
        <dbReference type="Pfam" id="PF01266"/>
    </source>
</evidence>
<dbReference type="GO" id="GO:0047545">
    <property type="term" value="F:(S)-2-hydroxyglutarate dehydrogenase activity"/>
    <property type="evidence" value="ECO:0007669"/>
    <property type="project" value="UniProtKB-EC"/>
</dbReference>
<dbReference type="PANTHER" id="PTHR43104:SF2">
    <property type="entry name" value="L-2-HYDROXYGLUTARATE DEHYDROGENASE, MITOCHONDRIAL"/>
    <property type="match status" value="1"/>
</dbReference>
<evidence type="ECO:0000256" key="5">
    <source>
        <dbReference type="ARBA" id="ARBA00036066"/>
    </source>
</evidence>
<evidence type="ECO:0000256" key="9">
    <source>
        <dbReference type="SAM" id="Coils"/>
    </source>
</evidence>
<dbReference type="InterPro" id="IPR036188">
    <property type="entry name" value="FAD/NAD-bd_sf"/>
</dbReference>
<keyword evidence="3" id="KW-0274">FAD</keyword>
<evidence type="ECO:0000313" key="12">
    <source>
        <dbReference type="EMBL" id="SOQ46153.1"/>
    </source>
</evidence>
<feature type="non-terminal residue" evidence="12">
    <location>
        <position position="1"/>
    </location>
</feature>
<dbReference type="Gene3D" id="3.30.9.10">
    <property type="entry name" value="D-Amino Acid Oxidase, subunit A, domain 2"/>
    <property type="match status" value="1"/>
</dbReference>
<evidence type="ECO:0000256" key="4">
    <source>
        <dbReference type="ARBA" id="ARBA00023002"/>
    </source>
</evidence>
<dbReference type="InterPro" id="IPR006076">
    <property type="entry name" value="FAD-dep_OxRdtase"/>
</dbReference>
<keyword evidence="4" id="KW-0560">Oxidoreductase</keyword>
<name>A0A2H1VZC4_SPOFR</name>
<feature type="region of interest" description="Disordered" evidence="10">
    <location>
        <begin position="654"/>
        <end position="675"/>
    </location>
</feature>
<evidence type="ECO:0000256" key="8">
    <source>
        <dbReference type="ARBA" id="ARBA00041137"/>
    </source>
</evidence>
<evidence type="ECO:0000256" key="7">
    <source>
        <dbReference type="ARBA" id="ARBA00038878"/>
    </source>
</evidence>
<comment type="catalytic activity">
    <reaction evidence="5">
        <text>(S)-2-hydroxyglutarate + A = 2-oxoglutarate + AH2</text>
        <dbReference type="Rhea" id="RHEA:21252"/>
        <dbReference type="ChEBI" id="CHEBI:13193"/>
        <dbReference type="ChEBI" id="CHEBI:16782"/>
        <dbReference type="ChEBI" id="CHEBI:16810"/>
        <dbReference type="ChEBI" id="CHEBI:17499"/>
        <dbReference type="EC" id="1.1.99.2"/>
    </reaction>
</comment>
<comment type="similarity">
    <text evidence="6">Belongs to the L2HGDH family.</text>
</comment>
<dbReference type="NCBIfam" id="NF008726">
    <property type="entry name" value="PRK11728.1"/>
    <property type="match status" value="1"/>
</dbReference>
<dbReference type="EMBL" id="ODYU01005376">
    <property type="protein sequence ID" value="SOQ46153.1"/>
    <property type="molecule type" value="Genomic_DNA"/>
</dbReference>
<sequence length="1179" mass="137340">VLGLRQSNFDYLVSSKREIQLDADMQQILSLPLCKGWQVPQYFDELLSNDRQLLGYSCDTSKKFDIVVIGGGIVGAASARELSLRHPSLNIALVEKENCFAYHQSGNNSGVIHAGIYYKPGSLKAKLCVQGMELAYKYCEEKNIKYLKCGKLIVATERHEIPVLLDLYDRGIQNGVKDLQLLEGNEIREIEPLCKGLQAIWSPNTGIVSWAQVTESYVEDFKKCGGTTYLNFEAKRFSESENAEYPVVISDNKSNNISAKYVLTCCGLHSDTVAVLTGCPEEPKIIPFRGEYLYLVPSKSNLAKANIYPVPDPRFPFLGVHITPRIDGRVILGPNAILAYCKEGYTYSDVNMKDLKDILAFSGFRKLAMKYAGFGVKELARSIFPSLQVKQVQKYIQEITSADVERGPAGVRAQAMAKDGTLIEDFVFDSQPGSGAIGSRVLHCRNAPSPGATSSLAIAKMIADKMENKDIFNESDLDKLSPDYKPRNFVLRMQMRRTLAKDSHSHGILKNTNFTRKSIRTKESFAIHKEIVKLRNEFNNIDLKNRVSLKGLEPLKLKSTVTNDESSIFDKSLNLHHGDDNFSINELTEEFTELEIRNDNEFKVNPKIKPLKHIKIYRETQCYRKPKNRNSGLLDLPKDINENNEDIFRVECKNKSRSPHNLDHDTHTEPPAMKQDLQRNNISNNLDVPVSELQNLLIMMAISSKPNEVEDHHEKVEISNEVDTPKSEIHSNVDVNDKRSVCSERIDNILSITPIRVQIDSKETYLMKKYINKWKSYVKHNREKYVSEQRQETLNNFFEKIAKKKMAINQGAEADNKSKILLRDYNSYQHRYKLQKHIIALQKAKLEEQNRLIEELKYNRIVEASRQSVDDMKEEVRKTYYEIDRHLKPKIKCLTNELKIPEIEEPSLILHCLKVPQFLQRMEKRAREREEKHAMIRERRRQMEEERIRMKQQAELAKAEMDKEEKMKRIQELREKRRKEKIEHIRKKQWASRLRALIVMADLHYEKTLKAKYGIRPFRILIEMKRDNIEKAKAHYIFQLKNNTFLHWLWHTEDMWMERNFKAENFWRKKLLRKVFDAFKRNHHGLVLKKQVADDYYDLYLTQMAFRMFREGINVIRKETEIKWHMAVSYHSSNLLFRTFTCWRTLPALNALKREQEARKARWREKVLQVVPDYTPPED</sequence>
<keyword evidence="9" id="KW-0175">Coiled coil</keyword>
<evidence type="ECO:0000256" key="1">
    <source>
        <dbReference type="ARBA" id="ARBA00001974"/>
    </source>
</evidence>
<dbReference type="Pfam" id="PF01266">
    <property type="entry name" value="DAO"/>
    <property type="match status" value="1"/>
</dbReference>
<proteinExistence type="inferred from homology"/>
<dbReference type="PANTHER" id="PTHR43104">
    <property type="entry name" value="L-2-HYDROXYGLUTARATE DEHYDROGENASE, MITOCHONDRIAL"/>
    <property type="match status" value="1"/>
</dbReference>
<protein>
    <recommendedName>
        <fullName evidence="8">L-2-hydroxyglutarate dehydrogenase, mitochondrial</fullName>
        <ecNumber evidence="7">1.1.99.2</ecNumber>
    </recommendedName>
</protein>
<dbReference type="SUPFAM" id="SSF51905">
    <property type="entry name" value="FAD/NAD(P)-binding domain"/>
    <property type="match status" value="1"/>
</dbReference>
<feature type="domain" description="FAD dependent oxidoreductase" evidence="11">
    <location>
        <begin position="65"/>
        <end position="464"/>
    </location>
</feature>
<feature type="compositionally biased region" description="Basic and acidic residues" evidence="10">
    <location>
        <begin position="654"/>
        <end position="668"/>
    </location>
</feature>
<dbReference type="AlphaFoldDB" id="A0A2H1VZC4"/>
<keyword evidence="2" id="KW-0285">Flavoprotein</keyword>
<accession>A0A2H1VZC4</accession>
<evidence type="ECO:0000256" key="10">
    <source>
        <dbReference type="SAM" id="MobiDB-lite"/>
    </source>
</evidence>
<evidence type="ECO:0000256" key="3">
    <source>
        <dbReference type="ARBA" id="ARBA00022827"/>
    </source>
</evidence>
<comment type="cofactor">
    <cofactor evidence="1">
        <name>FAD</name>
        <dbReference type="ChEBI" id="CHEBI:57692"/>
    </cofactor>
</comment>
<gene>
    <name evidence="12" type="ORF">SFRICE_008717</name>
</gene>
<dbReference type="EC" id="1.1.99.2" evidence="7"/>